<keyword evidence="3" id="KW-1185">Reference proteome</keyword>
<reference evidence="3" key="1">
    <citation type="journal article" date="2019" name="Int. J. Syst. Evol. Microbiol.">
        <title>The Global Catalogue of Microorganisms (GCM) 10K type strain sequencing project: providing services to taxonomists for standard genome sequencing and annotation.</title>
        <authorList>
            <consortium name="The Broad Institute Genomics Platform"/>
            <consortium name="The Broad Institute Genome Sequencing Center for Infectious Disease"/>
            <person name="Wu L."/>
            <person name="Ma J."/>
        </authorList>
    </citation>
    <scope>NUCLEOTIDE SEQUENCE [LARGE SCALE GENOMIC DNA]</scope>
    <source>
        <strain evidence="3">CCUG 56042</strain>
    </source>
</reference>
<accession>A0ABW0J2U9</accession>
<dbReference type="RefSeq" id="WP_377708723.1">
    <property type="nucleotide sequence ID" value="NZ_JBHSMP010000003.1"/>
</dbReference>
<protein>
    <submittedName>
        <fullName evidence="2">Rrf2 family transcriptional regulator</fullName>
    </submittedName>
</protein>
<dbReference type="SUPFAM" id="SSF46785">
    <property type="entry name" value="Winged helix' DNA-binding domain"/>
    <property type="match status" value="1"/>
</dbReference>
<dbReference type="PANTHER" id="PTHR33221:SF4">
    <property type="entry name" value="HTH-TYPE TRANSCRIPTIONAL REPRESSOR NSRR"/>
    <property type="match status" value="1"/>
</dbReference>
<comment type="caution">
    <text evidence="2">The sequence shown here is derived from an EMBL/GenBank/DDBJ whole genome shotgun (WGS) entry which is preliminary data.</text>
</comment>
<evidence type="ECO:0000313" key="3">
    <source>
        <dbReference type="Proteomes" id="UP001596103"/>
    </source>
</evidence>
<dbReference type="EMBL" id="JBHSMP010000003">
    <property type="protein sequence ID" value="MFC5427354.1"/>
    <property type="molecule type" value="Genomic_DNA"/>
</dbReference>
<organism evidence="2 3">
    <name type="scientific">Paraburkholderia denitrificans</name>
    <dbReference type="NCBI Taxonomy" id="694025"/>
    <lineage>
        <taxon>Bacteria</taxon>
        <taxon>Pseudomonadati</taxon>
        <taxon>Pseudomonadota</taxon>
        <taxon>Betaproteobacteria</taxon>
        <taxon>Burkholderiales</taxon>
        <taxon>Burkholderiaceae</taxon>
        <taxon>Paraburkholderia</taxon>
    </lineage>
</organism>
<dbReference type="InterPro" id="IPR036388">
    <property type="entry name" value="WH-like_DNA-bd_sf"/>
</dbReference>
<dbReference type="Gene3D" id="1.10.10.10">
    <property type="entry name" value="Winged helix-like DNA-binding domain superfamily/Winged helix DNA-binding domain"/>
    <property type="match status" value="1"/>
</dbReference>
<dbReference type="InterPro" id="IPR000944">
    <property type="entry name" value="Tscrpt_reg_Rrf2"/>
</dbReference>
<dbReference type="PANTHER" id="PTHR33221">
    <property type="entry name" value="WINGED HELIX-TURN-HELIX TRANSCRIPTIONAL REGULATOR, RRF2 FAMILY"/>
    <property type="match status" value="1"/>
</dbReference>
<evidence type="ECO:0000313" key="2">
    <source>
        <dbReference type="EMBL" id="MFC5427354.1"/>
    </source>
</evidence>
<proteinExistence type="predicted"/>
<dbReference type="Proteomes" id="UP001596103">
    <property type="component" value="Unassembled WGS sequence"/>
</dbReference>
<dbReference type="NCBIfam" id="TIGR00738">
    <property type="entry name" value="rrf2_super"/>
    <property type="match status" value="1"/>
</dbReference>
<sequence>MRLTDFTDYSLRVLTYVAARGEELATIQELTDSLGIARGHLGKIVHTLGRAGYLSTTRGRMGGMRLGLPPNEITIGSVVRATEPDFRIVECFNAAENKCTITPACGLRGMLERASRAYMAVLDEYTLADLAIEPQTLARLLSGAPTVIPLVPLTRG</sequence>
<gene>
    <name evidence="2" type="ORF">ACFPTO_00785</name>
</gene>
<dbReference type="InterPro" id="IPR036390">
    <property type="entry name" value="WH_DNA-bd_sf"/>
</dbReference>
<name>A0ABW0J2U9_9BURK</name>
<dbReference type="Pfam" id="PF02082">
    <property type="entry name" value="Rrf2"/>
    <property type="match status" value="1"/>
</dbReference>
<dbReference type="PROSITE" id="PS51197">
    <property type="entry name" value="HTH_RRF2_2"/>
    <property type="match status" value="1"/>
</dbReference>
<evidence type="ECO:0000256" key="1">
    <source>
        <dbReference type="ARBA" id="ARBA00023125"/>
    </source>
</evidence>
<keyword evidence="1" id="KW-0238">DNA-binding</keyword>